<dbReference type="EMBL" id="CP025430">
    <property type="protein sequence ID" value="AUH65277.1"/>
    <property type="molecule type" value="Genomic_DNA"/>
</dbReference>
<dbReference type="OrthoDB" id="8481237at2"/>
<keyword evidence="2" id="KW-1185">Reference proteome</keyword>
<evidence type="ECO:0000313" key="1">
    <source>
        <dbReference type="EMBL" id="AUH65277.1"/>
    </source>
</evidence>
<dbReference type="AlphaFoldDB" id="A0A2H5F172"/>
<proteinExistence type="predicted"/>
<accession>A0A2H5F172</accession>
<dbReference type="RefSeq" id="WP_101753300.1">
    <property type="nucleotide sequence ID" value="NZ_CP025430.1"/>
</dbReference>
<reference evidence="1 2" key="1">
    <citation type="journal article" date="2013" name="Antonie Van Leeuwenhoek">
        <title>Paracoccus zhejiangensis sp. nov., isolated from activated sludge in wastewater-treatment system.</title>
        <authorList>
            <person name="Wu Z.G."/>
            <person name="Zhang D.F."/>
            <person name="Liu Y.L."/>
            <person name="Wang F."/>
            <person name="Jiang X."/>
            <person name="Li C."/>
            <person name="Li S.P."/>
            <person name="Hong Q."/>
            <person name="Li W.J."/>
        </authorList>
    </citation>
    <scope>NUCLEOTIDE SEQUENCE [LARGE SCALE GENOMIC DNA]</scope>
    <source>
        <strain evidence="1 2">J6</strain>
    </source>
</reference>
<dbReference type="KEGG" id="pzh:CX676_14815"/>
<name>A0A2H5F172_9RHOB</name>
<dbReference type="Proteomes" id="UP000234530">
    <property type="component" value="Chromosome"/>
</dbReference>
<sequence length="229" mass="25118">MQDGWATLPENVSDLTEQLQGAAKEYYSKSDYDFSTPEGWDEYLNDKVHNPPTADGAHRRDFVYKPIGGMFAGINSTREIQLAVRGPVVGLPYPAGVLHVYYPNASYEMTVSSFFVGASRTGLPSYFRVSAFGPTENDEIQVWMCYWLAERPEAPDPIGALMDKIPPGTEAYGEILKALKDAADSANKAARFLKPGPYVVEARIVAPGTGFDEGSSEWQVPAPVTHQFG</sequence>
<protein>
    <submittedName>
        <fullName evidence="1">Uncharacterized protein</fullName>
    </submittedName>
</protein>
<organism evidence="1 2">
    <name type="scientific">Paracoccus zhejiangensis</name>
    <dbReference type="NCBI Taxonomy" id="1077935"/>
    <lineage>
        <taxon>Bacteria</taxon>
        <taxon>Pseudomonadati</taxon>
        <taxon>Pseudomonadota</taxon>
        <taxon>Alphaproteobacteria</taxon>
        <taxon>Rhodobacterales</taxon>
        <taxon>Paracoccaceae</taxon>
        <taxon>Paracoccus</taxon>
    </lineage>
</organism>
<gene>
    <name evidence="1" type="ORF">CX676_14815</name>
</gene>
<evidence type="ECO:0000313" key="2">
    <source>
        <dbReference type="Proteomes" id="UP000234530"/>
    </source>
</evidence>